<evidence type="ECO:0000256" key="4">
    <source>
        <dbReference type="HAMAP-Rule" id="MF_03037"/>
    </source>
</evidence>
<dbReference type="InterPro" id="IPR036322">
    <property type="entry name" value="WD40_repeat_dom_sf"/>
</dbReference>
<dbReference type="OrthoDB" id="284782at2759"/>
<protein>
    <recommendedName>
        <fullName evidence="4">Probable cytosolic iron-sulfur protein assembly protein CIAO1 homolog</fullName>
    </recommendedName>
</protein>
<evidence type="ECO:0000256" key="2">
    <source>
        <dbReference type="ARBA" id="ARBA00022737"/>
    </source>
</evidence>
<organism evidence="6 7">
    <name type="scientific">Bodo saltans</name>
    <name type="common">Flagellated protozoan</name>
    <dbReference type="NCBI Taxonomy" id="75058"/>
    <lineage>
        <taxon>Eukaryota</taxon>
        <taxon>Discoba</taxon>
        <taxon>Euglenozoa</taxon>
        <taxon>Kinetoplastea</taxon>
        <taxon>Metakinetoplastina</taxon>
        <taxon>Eubodonida</taxon>
        <taxon>Bodonidae</taxon>
        <taxon>Bodo</taxon>
    </lineage>
</organism>
<evidence type="ECO:0000256" key="1">
    <source>
        <dbReference type="ARBA" id="ARBA00022574"/>
    </source>
</evidence>
<dbReference type="VEuPathDB" id="TriTrypDB:BSAL_11560"/>
<dbReference type="SUPFAM" id="SSF50978">
    <property type="entry name" value="WD40 repeat-like"/>
    <property type="match status" value="1"/>
</dbReference>
<gene>
    <name evidence="6" type="ORF">BSAL_11560</name>
</gene>
<accession>A0A0S4JE56</accession>
<name>A0A0S4JE56_BODSA</name>
<feature type="repeat" description="WD" evidence="5">
    <location>
        <begin position="156"/>
        <end position="189"/>
    </location>
</feature>
<dbReference type="GO" id="GO:1990904">
    <property type="term" value="C:ribonucleoprotein complex"/>
    <property type="evidence" value="ECO:0007669"/>
    <property type="project" value="UniProtKB-KW"/>
</dbReference>
<dbReference type="Gene3D" id="2.130.10.10">
    <property type="entry name" value="YVTN repeat-like/Quinoprotein amine dehydrogenase"/>
    <property type="match status" value="2"/>
</dbReference>
<evidence type="ECO:0000256" key="3">
    <source>
        <dbReference type="ARBA" id="ARBA00023274"/>
    </source>
</evidence>
<dbReference type="PANTHER" id="PTHR19920">
    <property type="entry name" value="WD40 PROTEIN CIAO1"/>
    <property type="match status" value="1"/>
</dbReference>
<dbReference type="InterPro" id="IPR001680">
    <property type="entry name" value="WD40_rpt"/>
</dbReference>
<comment type="similarity">
    <text evidence="4">Belongs to the WD repeat CIA1 family.</text>
</comment>
<keyword evidence="2" id="KW-0677">Repeat</keyword>
<feature type="repeat" description="WD" evidence="5">
    <location>
        <begin position="204"/>
        <end position="242"/>
    </location>
</feature>
<comment type="function">
    <text evidence="4">Essential component of the cytosolic iron-sulfur (Fe/S) protein assembly machinery. Required for the maturation of extramitochondrial Fe/S proteins.</text>
</comment>
<dbReference type="InterPro" id="IPR015943">
    <property type="entry name" value="WD40/YVTN_repeat-like_dom_sf"/>
</dbReference>
<dbReference type="CDD" id="cd00200">
    <property type="entry name" value="WD40"/>
    <property type="match status" value="1"/>
</dbReference>
<dbReference type="SMART" id="SM00320">
    <property type="entry name" value="WD40"/>
    <property type="match status" value="7"/>
</dbReference>
<evidence type="ECO:0000256" key="5">
    <source>
        <dbReference type="PROSITE-ProRule" id="PRU00221"/>
    </source>
</evidence>
<keyword evidence="7" id="KW-1185">Reference proteome</keyword>
<dbReference type="Pfam" id="PF00400">
    <property type="entry name" value="WD40"/>
    <property type="match status" value="5"/>
</dbReference>
<dbReference type="PANTHER" id="PTHR19920:SF0">
    <property type="entry name" value="CYTOSOLIC IRON-SULFUR PROTEIN ASSEMBLY PROTEIN CIAO1-RELATED"/>
    <property type="match status" value="1"/>
</dbReference>
<keyword evidence="1 5" id="KW-0853">WD repeat</keyword>
<dbReference type="AlphaFoldDB" id="A0A0S4JE56"/>
<feature type="repeat" description="WD" evidence="5">
    <location>
        <begin position="46"/>
        <end position="87"/>
    </location>
</feature>
<reference evidence="7" key="1">
    <citation type="submission" date="2015-09" db="EMBL/GenBank/DDBJ databases">
        <authorList>
            <consortium name="Pathogen Informatics"/>
        </authorList>
    </citation>
    <scope>NUCLEOTIDE SEQUENCE [LARGE SCALE GENOMIC DNA]</scope>
    <source>
        <strain evidence="7">Lake Konstanz</strain>
    </source>
</reference>
<dbReference type="EMBL" id="CYKH01001579">
    <property type="protein sequence ID" value="CUG87711.1"/>
    <property type="molecule type" value="Genomic_DNA"/>
</dbReference>
<dbReference type="PRINTS" id="PR00320">
    <property type="entry name" value="GPROTEINBRPT"/>
</dbReference>
<dbReference type="InterPro" id="IPR020472">
    <property type="entry name" value="WD40_PAC1"/>
</dbReference>
<dbReference type="InterPro" id="IPR028608">
    <property type="entry name" value="CIAO1/Cia1"/>
</dbReference>
<dbReference type="PROSITE" id="PS50082">
    <property type="entry name" value="WD_REPEATS_2"/>
    <property type="match status" value="5"/>
</dbReference>
<proteinExistence type="inferred from homology"/>
<keyword evidence="3" id="KW-0687">Ribonucleoprotein</keyword>
<dbReference type="GO" id="GO:0016226">
    <property type="term" value="P:iron-sulfur cluster assembly"/>
    <property type="evidence" value="ECO:0007669"/>
    <property type="project" value="UniProtKB-UniRule"/>
</dbReference>
<dbReference type="GO" id="GO:0097361">
    <property type="term" value="C:cytosolic [4Fe-4S] assembly targeting complex"/>
    <property type="evidence" value="ECO:0007669"/>
    <property type="project" value="InterPro"/>
</dbReference>
<dbReference type="Proteomes" id="UP000051952">
    <property type="component" value="Unassembled WGS sequence"/>
</dbReference>
<dbReference type="OMA" id="DCAFSAN"/>
<sequence length="415" mass="45088">MQFASKIWSAVSGGGSSQPTPAVGDGETAPVVSLSLPLHVERIAALIGHEDRVWSVAWHPTLPLLASCSGDKTVKLWSPSRSSSSESGDVTWALVTTLEGEHQRTVRHVEWSPNGLHLSCSSFDSTVTIWKLDVPSGDEEQTTQLNHISLEVEAVLEGHENEVKCCTWAEGSNDLVATCSRDKTVWVWERADPEEPEFECGGVLSGHSQDVKSVRWLPASVMPSKRRSLLSCSYDGTMKLWEENPKRRDDWHCTQTLTHGELGTVWEAALEPSSSASNSRRICAATEGGALRLWRQNEHGMWAKVGDVSISDRPLFSVDWQGPLVVAASGDNHIAIIHFPTVATSSSSAVVGDGSPLEYEIVGTLTDAHEADVNTVRFAPFVEGATSWTFASAGDDGVVNLWRVSQHNSGAEQQQ</sequence>
<evidence type="ECO:0000313" key="6">
    <source>
        <dbReference type="EMBL" id="CUG87711.1"/>
    </source>
</evidence>
<dbReference type="PROSITE" id="PS50294">
    <property type="entry name" value="WD_REPEATS_REGION"/>
    <property type="match status" value="3"/>
</dbReference>
<feature type="repeat" description="WD" evidence="5">
    <location>
        <begin position="99"/>
        <end position="133"/>
    </location>
</feature>
<evidence type="ECO:0000313" key="7">
    <source>
        <dbReference type="Proteomes" id="UP000051952"/>
    </source>
</evidence>
<feature type="repeat" description="WD" evidence="5">
    <location>
        <begin position="366"/>
        <end position="412"/>
    </location>
</feature>
<dbReference type="HAMAP" id="MF_03037">
    <property type="entry name" value="ciao1"/>
    <property type="match status" value="1"/>
</dbReference>